<comment type="caution">
    <text evidence="2">The sequence shown here is derived from an EMBL/GenBank/DDBJ whole genome shotgun (WGS) entry which is preliminary data.</text>
</comment>
<name>A0AAN9AD48_HALRR</name>
<feature type="transmembrane region" description="Helical" evidence="1">
    <location>
        <begin position="43"/>
        <end position="63"/>
    </location>
</feature>
<keyword evidence="3" id="KW-1185">Reference proteome</keyword>
<reference evidence="2 3" key="1">
    <citation type="submission" date="2023-11" db="EMBL/GenBank/DDBJ databases">
        <title>Halocaridina rubra genome assembly.</title>
        <authorList>
            <person name="Smith C."/>
        </authorList>
    </citation>
    <scope>NUCLEOTIDE SEQUENCE [LARGE SCALE GENOMIC DNA]</scope>
    <source>
        <strain evidence="2">EP-1</strain>
        <tissue evidence="2">Whole</tissue>
    </source>
</reference>
<dbReference type="AlphaFoldDB" id="A0AAN9AD48"/>
<accession>A0AAN9AD48</accession>
<protein>
    <submittedName>
        <fullName evidence="2">Uncharacterized protein</fullName>
    </submittedName>
</protein>
<proteinExistence type="predicted"/>
<keyword evidence="1" id="KW-1133">Transmembrane helix</keyword>
<sequence length="114" mass="12596">MIDSQWWPLTGETERFDNAREIGQLDGVGALLDLCKLEEEDEVFAINITVAAVAGLLVCVTLIRQVVGSKPALVLEREFTQGPSSSLAGSIIIRRVHYMEYDYIVCNVGMPIIL</sequence>
<keyword evidence="1" id="KW-0812">Transmembrane</keyword>
<keyword evidence="1" id="KW-0472">Membrane</keyword>
<evidence type="ECO:0000256" key="1">
    <source>
        <dbReference type="SAM" id="Phobius"/>
    </source>
</evidence>
<evidence type="ECO:0000313" key="3">
    <source>
        <dbReference type="Proteomes" id="UP001381693"/>
    </source>
</evidence>
<gene>
    <name evidence="2" type="ORF">SK128_001348</name>
</gene>
<evidence type="ECO:0000313" key="2">
    <source>
        <dbReference type="EMBL" id="KAK7081655.1"/>
    </source>
</evidence>
<organism evidence="2 3">
    <name type="scientific">Halocaridina rubra</name>
    <name type="common">Hawaiian red shrimp</name>
    <dbReference type="NCBI Taxonomy" id="373956"/>
    <lineage>
        <taxon>Eukaryota</taxon>
        <taxon>Metazoa</taxon>
        <taxon>Ecdysozoa</taxon>
        <taxon>Arthropoda</taxon>
        <taxon>Crustacea</taxon>
        <taxon>Multicrustacea</taxon>
        <taxon>Malacostraca</taxon>
        <taxon>Eumalacostraca</taxon>
        <taxon>Eucarida</taxon>
        <taxon>Decapoda</taxon>
        <taxon>Pleocyemata</taxon>
        <taxon>Caridea</taxon>
        <taxon>Atyoidea</taxon>
        <taxon>Atyidae</taxon>
        <taxon>Halocaridina</taxon>
    </lineage>
</organism>
<dbReference type="Proteomes" id="UP001381693">
    <property type="component" value="Unassembled WGS sequence"/>
</dbReference>
<dbReference type="EMBL" id="JAXCGZ010004580">
    <property type="protein sequence ID" value="KAK7081655.1"/>
    <property type="molecule type" value="Genomic_DNA"/>
</dbReference>